<accession>A0A7S8FD21</accession>
<dbReference type="Proteomes" id="UP000593737">
    <property type="component" value="Chromosome"/>
</dbReference>
<name>A0A7S8FD21_9BACT</name>
<proteinExistence type="predicted"/>
<sequence length="534" mass="60217">MELNALTSSTLPKLAWVADVDCQEEAVVLFHGSSVEVCANFFIEGVWNGPFQFGEFGNSDCVFGTGGVLDSNSICFVPSASTVDSLYYDEEGTHIIVSNSLPLLLGYVGDSLDLRCQEYPEICNSIMLGINHYRRDIPTRKGKVQRQLYRNLKVSREGVVETEKPMPPRFGSFEEYRGYLRDNYARIVANARDPSRAEPLGVVSTQSTGYDTTAVNALARVFGIDKVFTVTKAKSIGRLAHQDEGGAPDDDGTQICNTLGLPCTPIDRRAFTHEFESEYLFYSALYHNQDANMLEIGEHISKTSVLLTGHGGAIWYPQASRSELLGEELPSSELNTTDSGGLGMTEWRLRVGFIHLPLPHIGARRKQDILDITESSEMDAWRLRKPYDRPIARRMAEEEGVSRQLFGQYKKGSVVIFPQPAIPYGKALRDEFFQCLVDMRILAKPTIWLWPFVRWVNSVLMMKSQRHYAPVYYTERLISKLIGRDFNFRPMWWKLRGTLYCVCVKKAATKYAECLPVDQSVKCTGKSKLKGSQR</sequence>
<evidence type="ECO:0008006" key="3">
    <source>
        <dbReference type="Google" id="ProtNLM"/>
    </source>
</evidence>
<reference evidence="1 2" key="1">
    <citation type="journal article" date="2020" name="ISME J.">
        <title>Enrichment and physiological characterization of a novel comammox Nitrospira indicates ammonium inhibition of complete nitrification.</title>
        <authorList>
            <person name="Sakoula D."/>
            <person name="Koch H."/>
            <person name="Frank J."/>
            <person name="Jetten M.S.M."/>
            <person name="van Kessel M.A.H.J."/>
            <person name="Lucker S."/>
        </authorList>
    </citation>
    <scope>NUCLEOTIDE SEQUENCE [LARGE SCALE GENOMIC DNA]</scope>
    <source>
        <strain evidence="1">Comreactor17</strain>
    </source>
</reference>
<dbReference type="KEGG" id="nkf:Nkreftii_001382"/>
<dbReference type="EMBL" id="CP047423">
    <property type="protein sequence ID" value="QPD03608.1"/>
    <property type="molecule type" value="Genomic_DNA"/>
</dbReference>
<evidence type="ECO:0000313" key="1">
    <source>
        <dbReference type="EMBL" id="QPD03608.1"/>
    </source>
</evidence>
<protein>
    <recommendedName>
        <fullName evidence="3">Asparagine synthetase domain-containing protein</fullName>
    </recommendedName>
</protein>
<organism evidence="1 2">
    <name type="scientific">Candidatus Nitrospira kreftii</name>
    <dbReference type="NCBI Taxonomy" id="2652173"/>
    <lineage>
        <taxon>Bacteria</taxon>
        <taxon>Pseudomonadati</taxon>
        <taxon>Nitrospirota</taxon>
        <taxon>Nitrospiria</taxon>
        <taxon>Nitrospirales</taxon>
        <taxon>Nitrospiraceae</taxon>
        <taxon>Nitrospira</taxon>
    </lineage>
</organism>
<dbReference type="AlphaFoldDB" id="A0A7S8FD21"/>
<gene>
    <name evidence="1" type="ORF">Nkreftii_001382</name>
</gene>
<evidence type="ECO:0000313" key="2">
    <source>
        <dbReference type="Proteomes" id="UP000593737"/>
    </source>
</evidence>